<dbReference type="AlphaFoldDB" id="A0A498K7Y5"/>
<feature type="region of interest" description="Disordered" evidence="1">
    <location>
        <begin position="1"/>
        <end position="24"/>
    </location>
</feature>
<dbReference type="EMBL" id="RDQH01000330">
    <property type="protein sequence ID" value="RXI02025.1"/>
    <property type="molecule type" value="Genomic_DNA"/>
</dbReference>
<evidence type="ECO:0000256" key="1">
    <source>
        <dbReference type="SAM" id="MobiDB-lite"/>
    </source>
</evidence>
<dbReference type="PANTHER" id="PTHR33624">
    <property type="entry name" value="SIGMA FACTOR BINDING PROTEIN 1, CHLOROPLASTIC"/>
    <property type="match status" value="1"/>
</dbReference>
<evidence type="ECO:0000313" key="4">
    <source>
        <dbReference type="Proteomes" id="UP000290289"/>
    </source>
</evidence>
<reference evidence="3 4" key="1">
    <citation type="submission" date="2018-10" db="EMBL/GenBank/DDBJ databases">
        <title>A high-quality apple genome assembly.</title>
        <authorList>
            <person name="Hu J."/>
        </authorList>
    </citation>
    <scope>NUCLEOTIDE SEQUENCE [LARGE SCALE GENOMIC DNA]</scope>
    <source>
        <strain evidence="4">cv. HFTH1</strain>
        <tissue evidence="3">Young leaf</tissue>
    </source>
</reference>
<dbReference type="PANTHER" id="PTHR33624:SF17">
    <property type="entry name" value="OS07G0687400 PROTEIN"/>
    <property type="match status" value="1"/>
</dbReference>
<organism evidence="3 4">
    <name type="scientific">Malus domestica</name>
    <name type="common">Apple</name>
    <name type="synonym">Pyrus malus</name>
    <dbReference type="NCBI Taxonomy" id="3750"/>
    <lineage>
        <taxon>Eukaryota</taxon>
        <taxon>Viridiplantae</taxon>
        <taxon>Streptophyta</taxon>
        <taxon>Embryophyta</taxon>
        <taxon>Tracheophyta</taxon>
        <taxon>Spermatophyta</taxon>
        <taxon>Magnoliopsida</taxon>
        <taxon>eudicotyledons</taxon>
        <taxon>Gunneridae</taxon>
        <taxon>Pentapetalae</taxon>
        <taxon>rosids</taxon>
        <taxon>fabids</taxon>
        <taxon>Rosales</taxon>
        <taxon>Rosaceae</taxon>
        <taxon>Amygdaloideae</taxon>
        <taxon>Maleae</taxon>
        <taxon>Malus</taxon>
    </lineage>
</organism>
<dbReference type="InterPro" id="IPR008889">
    <property type="entry name" value="VQ"/>
</dbReference>
<proteinExistence type="predicted"/>
<protein>
    <recommendedName>
        <fullName evidence="2">VQ domain-containing protein</fullName>
    </recommendedName>
</protein>
<keyword evidence="4" id="KW-1185">Reference proteome</keyword>
<gene>
    <name evidence="3" type="ORF">DVH24_015374</name>
</gene>
<dbReference type="Pfam" id="PF05678">
    <property type="entry name" value="VQ"/>
    <property type="match status" value="1"/>
</dbReference>
<dbReference type="InterPro" id="IPR039335">
    <property type="entry name" value="SIB1/2"/>
</dbReference>
<sequence length="128" mass="14540">MEQLKNHQQQSQPEQSKKPTKSKAPMIKYISSPMMVQARSASEFRAIVQQFTGQNSNTAFDEDCTTTHEKEQARWVTSSKFQASKPGTMIRFSDHPKPAAVLDQMDENNLWEAVAENLSSYQPPCVYV</sequence>
<evidence type="ECO:0000313" key="3">
    <source>
        <dbReference type="EMBL" id="RXI02025.1"/>
    </source>
</evidence>
<evidence type="ECO:0000259" key="2">
    <source>
        <dbReference type="Pfam" id="PF05678"/>
    </source>
</evidence>
<comment type="caution">
    <text evidence="3">The sequence shown here is derived from an EMBL/GenBank/DDBJ whole genome shotgun (WGS) entry which is preliminary data.</text>
</comment>
<dbReference type="Proteomes" id="UP000290289">
    <property type="component" value="Chromosome 4"/>
</dbReference>
<feature type="domain" description="VQ" evidence="2">
    <location>
        <begin position="30"/>
        <end position="57"/>
    </location>
</feature>
<accession>A0A498K7Y5</accession>
<name>A0A498K7Y5_MALDO</name>